<accession>Q6YYF5</accession>
<reference evidence="4" key="3">
    <citation type="journal article" date="2005" name="Nature">
        <title>The map-based sequence of the rice genome.</title>
        <authorList>
            <consortium name="International rice genome sequencing project (IRGSP)"/>
            <person name="Matsumoto T."/>
            <person name="Wu J."/>
            <person name="Kanamori H."/>
            <person name="Katayose Y."/>
            <person name="Fujisawa M."/>
            <person name="Namiki N."/>
            <person name="Mizuno H."/>
            <person name="Yamamoto K."/>
            <person name="Antonio B.A."/>
            <person name="Baba T."/>
            <person name="Sakata K."/>
            <person name="Nagamura Y."/>
            <person name="Aoki H."/>
            <person name="Arikawa K."/>
            <person name="Arita K."/>
            <person name="Bito T."/>
            <person name="Chiden Y."/>
            <person name="Fujitsuka N."/>
            <person name="Fukunaka R."/>
            <person name="Hamada M."/>
            <person name="Harada C."/>
            <person name="Hayashi A."/>
            <person name="Hijishita S."/>
            <person name="Honda M."/>
            <person name="Hosokawa S."/>
            <person name="Ichikawa Y."/>
            <person name="Idonuma A."/>
            <person name="Iijima M."/>
            <person name="Ikeda M."/>
            <person name="Ikeno M."/>
            <person name="Ito K."/>
            <person name="Ito S."/>
            <person name="Ito T."/>
            <person name="Ito Y."/>
            <person name="Ito Y."/>
            <person name="Iwabuchi A."/>
            <person name="Kamiya K."/>
            <person name="Karasawa W."/>
            <person name="Kurita K."/>
            <person name="Katagiri S."/>
            <person name="Kikuta A."/>
            <person name="Kobayashi H."/>
            <person name="Kobayashi N."/>
            <person name="Machita K."/>
            <person name="Maehara T."/>
            <person name="Masukawa M."/>
            <person name="Mizubayashi T."/>
            <person name="Mukai Y."/>
            <person name="Nagasaki H."/>
            <person name="Nagata Y."/>
            <person name="Naito S."/>
            <person name="Nakashima M."/>
            <person name="Nakama Y."/>
            <person name="Nakamichi Y."/>
            <person name="Nakamura M."/>
            <person name="Meguro A."/>
            <person name="Negishi M."/>
            <person name="Ohta I."/>
            <person name="Ohta T."/>
            <person name="Okamoto M."/>
            <person name="Ono N."/>
            <person name="Saji S."/>
            <person name="Sakaguchi M."/>
            <person name="Sakai K."/>
            <person name="Shibata M."/>
            <person name="Shimokawa T."/>
            <person name="Song J."/>
            <person name="Takazaki Y."/>
            <person name="Terasawa K."/>
            <person name="Tsugane M."/>
            <person name="Tsuji K."/>
            <person name="Ueda S."/>
            <person name="Waki K."/>
            <person name="Yamagata H."/>
            <person name="Yamamoto M."/>
            <person name="Yamamoto S."/>
            <person name="Yamane H."/>
            <person name="Yoshiki S."/>
            <person name="Yoshihara R."/>
            <person name="Yukawa K."/>
            <person name="Zhong H."/>
            <person name="Yano M."/>
            <person name="Yuan Q."/>
            <person name="Ouyang S."/>
            <person name="Liu J."/>
            <person name="Jones K.M."/>
            <person name="Gansberger K."/>
            <person name="Moffat K."/>
            <person name="Hill J."/>
            <person name="Bera J."/>
            <person name="Fadrosh D."/>
            <person name="Jin S."/>
            <person name="Johri S."/>
            <person name="Kim M."/>
            <person name="Overton L."/>
            <person name="Reardon M."/>
            <person name="Tsitrin T."/>
            <person name="Vuong H."/>
            <person name="Weaver B."/>
            <person name="Ciecko A."/>
            <person name="Tallon L."/>
            <person name="Jackson J."/>
            <person name="Pai G."/>
            <person name="Aken S.V."/>
            <person name="Utterback T."/>
            <person name="Reidmuller S."/>
            <person name="Feldblyum T."/>
            <person name="Hsiao J."/>
            <person name="Zismann V."/>
            <person name="Iobst S."/>
            <person name="de Vazeille A.R."/>
            <person name="Buell C.R."/>
            <person name="Ying K."/>
            <person name="Li Y."/>
            <person name="Lu T."/>
            <person name="Huang Y."/>
            <person name="Zhao Q."/>
            <person name="Feng Q."/>
            <person name="Zhang L."/>
            <person name="Zhu J."/>
            <person name="Weng Q."/>
            <person name="Mu J."/>
            <person name="Lu Y."/>
            <person name="Fan D."/>
            <person name="Liu Y."/>
            <person name="Guan J."/>
            <person name="Zhang Y."/>
            <person name="Yu S."/>
            <person name="Liu X."/>
            <person name="Zhang Y."/>
            <person name="Hong G."/>
            <person name="Han B."/>
            <person name="Choisne N."/>
            <person name="Demange N."/>
            <person name="Orjeda G."/>
            <person name="Samain S."/>
            <person name="Cattolico L."/>
            <person name="Pelletier E."/>
            <person name="Couloux A."/>
            <person name="Segurens B."/>
            <person name="Wincker P."/>
            <person name="D'Hont A."/>
            <person name="Scarpelli C."/>
            <person name="Weissenbach J."/>
            <person name="Salanoubat M."/>
            <person name="Quetier F."/>
            <person name="Yu Y."/>
            <person name="Kim H.R."/>
            <person name="Rambo T."/>
            <person name="Currie J."/>
            <person name="Collura K."/>
            <person name="Luo M."/>
            <person name="Yang T."/>
            <person name="Ammiraju J.S.S."/>
            <person name="Engler F."/>
            <person name="Soderlund C."/>
            <person name="Wing R.A."/>
            <person name="Palmer L.E."/>
            <person name="de la Bastide M."/>
            <person name="Spiegel L."/>
            <person name="Nascimento L."/>
            <person name="Zutavern T."/>
            <person name="O'Shaughnessy A."/>
            <person name="Dike S."/>
            <person name="Dedhia N."/>
            <person name="Preston R."/>
            <person name="Balija V."/>
            <person name="McCombie W.R."/>
            <person name="Chow T."/>
            <person name="Chen H."/>
            <person name="Chung M."/>
            <person name="Chen C."/>
            <person name="Shaw J."/>
            <person name="Wu H."/>
            <person name="Hsiao K."/>
            <person name="Chao Y."/>
            <person name="Chu M."/>
            <person name="Cheng C."/>
            <person name="Hour A."/>
            <person name="Lee P."/>
            <person name="Lin S."/>
            <person name="Lin Y."/>
            <person name="Liou J."/>
            <person name="Liu S."/>
            <person name="Hsing Y."/>
            <person name="Raghuvanshi S."/>
            <person name="Mohanty A."/>
            <person name="Bharti A.K."/>
            <person name="Gaur A."/>
            <person name="Gupta V."/>
            <person name="Kumar D."/>
            <person name="Ravi V."/>
            <person name="Vij S."/>
            <person name="Kapur A."/>
            <person name="Khurana P."/>
            <person name="Khurana P."/>
            <person name="Khurana J.P."/>
            <person name="Tyagi A.K."/>
            <person name="Gaikwad K."/>
            <person name="Singh A."/>
            <person name="Dalal V."/>
            <person name="Srivastava S."/>
            <person name="Dixit A."/>
            <person name="Pal A.K."/>
            <person name="Ghazi I.A."/>
            <person name="Yadav M."/>
            <person name="Pandit A."/>
            <person name="Bhargava A."/>
            <person name="Sureshbabu K."/>
            <person name="Batra K."/>
            <person name="Sharma T.R."/>
            <person name="Mohapatra T."/>
            <person name="Singh N.K."/>
            <person name="Messing J."/>
            <person name="Nelson A.B."/>
            <person name="Fuks G."/>
            <person name="Kavchok S."/>
            <person name="Keizer G."/>
            <person name="Linton E."/>
            <person name="Llaca V."/>
            <person name="Song R."/>
            <person name="Tanyolac B."/>
            <person name="Young S."/>
            <person name="Ho-Il K."/>
            <person name="Hahn J.H."/>
            <person name="Sangsakoo G."/>
            <person name="Vanavichit A."/>
            <person name="de Mattos Luiz.A.T."/>
            <person name="Zimmer P.D."/>
            <person name="Malone G."/>
            <person name="Dellagostin O."/>
            <person name="de Oliveira A.C."/>
            <person name="Bevan M."/>
            <person name="Bancroft I."/>
            <person name="Minx P."/>
            <person name="Cordum H."/>
            <person name="Wilson R."/>
            <person name="Cheng Z."/>
            <person name="Jin W."/>
            <person name="Jiang J."/>
            <person name="Leong S.A."/>
            <person name="Iwama H."/>
            <person name="Gojobori T."/>
            <person name="Itoh T."/>
            <person name="Niimura Y."/>
            <person name="Fujii Y."/>
            <person name="Habara T."/>
            <person name="Sakai H."/>
            <person name="Sato Y."/>
            <person name="Wilson G."/>
            <person name="Kumar K."/>
            <person name="McCouch S."/>
            <person name="Juretic N."/>
            <person name="Hoen D."/>
            <person name="Wright S."/>
            <person name="Bruskiewich R."/>
            <person name="Bureau T."/>
            <person name="Miyao A."/>
            <person name="Hirochika H."/>
            <person name="Nishikawa T."/>
            <person name="Kadowaki K."/>
            <person name="Sugiura M."/>
            <person name="Burr B."/>
            <person name="Sasaki T."/>
        </authorList>
    </citation>
    <scope>NUCLEOTIDE SEQUENCE [LARGE SCALE GENOMIC DNA]</scope>
    <source>
        <strain evidence="4">cv. Nipponbare</strain>
    </source>
</reference>
<reference evidence="2" key="1">
    <citation type="submission" date="2002-06" db="EMBL/GenBank/DDBJ databases">
        <title>Oryza sativa nipponbare(GA3) genomic DNA, chromosome 2, BAC clone:OSJNBa0040I22.</title>
        <authorList>
            <person name="Sasaki T."/>
            <person name="Matsumoto T."/>
            <person name="Katayose Y."/>
        </authorList>
    </citation>
    <scope>NUCLEOTIDE SEQUENCE</scope>
</reference>
<name>Q6YYF5_ORYSJ</name>
<protein>
    <submittedName>
        <fullName evidence="3">Uncharacterized protein</fullName>
    </submittedName>
</protein>
<evidence type="ECO:0000313" key="2">
    <source>
        <dbReference type="EMBL" id="BAD16190.1"/>
    </source>
</evidence>
<dbReference type="Proteomes" id="UP000000763">
    <property type="component" value="Chromosome 2"/>
</dbReference>
<organism evidence="3 4">
    <name type="scientific">Oryza sativa subsp. japonica</name>
    <name type="common">Rice</name>
    <dbReference type="NCBI Taxonomy" id="39947"/>
    <lineage>
        <taxon>Eukaryota</taxon>
        <taxon>Viridiplantae</taxon>
        <taxon>Streptophyta</taxon>
        <taxon>Embryophyta</taxon>
        <taxon>Tracheophyta</taxon>
        <taxon>Spermatophyta</taxon>
        <taxon>Magnoliopsida</taxon>
        <taxon>Liliopsida</taxon>
        <taxon>Poales</taxon>
        <taxon>Poaceae</taxon>
        <taxon>BOP clade</taxon>
        <taxon>Oryzoideae</taxon>
        <taxon>Oryzeae</taxon>
        <taxon>Oryzinae</taxon>
        <taxon>Oryza</taxon>
        <taxon>Oryza sativa</taxon>
    </lineage>
</organism>
<evidence type="ECO:0000313" key="4">
    <source>
        <dbReference type="Proteomes" id="UP000000763"/>
    </source>
</evidence>
<reference evidence="4" key="4">
    <citation type="journal article" date="2008" name="Nucleic Acids Res.">
        <title>The rice annotation project database (RAP-DB): 2008 update.</title>
        <authorList>
            <consortium name="The rice annotation project (RAP)"/>
        </authorList>
    </citation>
    <scope>GENOME REANNOTATION</scope>
    <source>
        <strain evidence="4">cv. Nipponbare</strain>
    </source>
</reference>
<evidence type="ECO:0000256" key="1">
    <source>
        <dbReference type="SAM" id="MobiDB-lite"/>
    </source>
</evidence>
<feature type="region of interest" description="Disordered" evidence="1">
    <location>
        <begin position="47"/>
        <end position="85"/>
    </location>
</feature>
<proteinExistence type="predicted"/>
<feature type="region of interest" description="Disordered" evidence="1">
    <location>
        <begin position="1"/>
        <end position="26"/>
    </location>
</feature>
<evidence type="ECO:0000313" key="3">
    <source>
        <dbReference type="EMBL" id="BAD16273.1"/>
    </source>
</evidence>
<dbReference type="AlphaFoldDB" id="Q6YYF5"/>
<reference evidence="3" key="2">
    <citation type="submission" date="2002-08" db="EMBL/GenBank/DDBJ databases">
        <title>Oryza sativa nipponbare(GA3) genomic DNA, chromosome 2, BAC clone:OSJNBa0051E21.</title>
        <authorList>
            <person name="Sasaki T."/>
            <person name="Matsumoto T."/>
            <person name="Katayose Y."/>
        </authorList>
    </citation>
    <scope>NUCLEOTIDE SEQUENCE</scope>
</reference>
<dbReference type="EMBL" id="AP005611">
    <property type="protein sequence ID" value="BAD16273.1"/>
    <property type="molecule type" value="Genomic_DNA"/>
</dbReference>
<dbReference type="EMBL" id="AP005469">
    <property type="protein sequence ID" value="BAD16190.1"/>
    <property type="molecule type" value="Genomic_DNA"/>
</dbReference>
<sequence>MAPTTLTRSPCHLSADPPWWQDDGGEQARTVSCCGYQIEADENLELEKAGRLGRPGQARKARVEPGRQVPRRPSNSTRRTPTEPEAYKAWASMAPCIRPPPRECGPGRCLPKTEAAAAAVAQCSAACDLTVDLMLRLDTAVDMDSEPGPPTKQAGPEEEEYCTQVQTPRRAVEPYVESRRPCPKFRRAQALRHLFEFDVPTSPPRTSIHPS</sequence>
<feature type="region of interest" description="Disordered" evidence="1">
    <location>
        <begin position="143"/>
        <end position="178"/>
    </location>
</feature>
<gene>
    <name evidence="2" type="ORF">OSJNBa0040I22.8</name>
    <name evidence="3" type="ORF">OSJNBa0051E21.44</name>
</gene>